<dbReference type="Proteomes" id="UP000471633">
    <property type="component" value="Unassembled WGS sequence"/>
</dbReference>
<feature type="region of interest" description="Disordered" evidence="1">
    <location>
        <begin position="1"/>
        <end position="20"/>
    </location>
</feature>
<evidence type="ECO:0000256" key="1">
    <source>
        <dbReference type="SAM" id="MobiDB-lite"/>
    </source>
</evidence>
<reference evidence="3" key="3">
    <citation type="submission" date="2021-06" db="EMBL/GenBank/DDBJ databases">
        <title>Chromosome-level genome assembly for S. haematobium.</title>
        <authorList>
            <person name="Stroehlein A.J."/>
        </authorList>
    </citation>
    <scope>NUCLEOTIDE SEQUENCE</scope>
</reference>
<comment type="caution">
    <text evidence="3">The sequence shown here is derived from an EMBL/GenBank/DDBJ whole genome shotgun (WGS) entry which is preliminary data.</text>
</comment>
<keyword evidence="2" id="KW-0472">Membrane</keyword>
<evidence type="ECO:0000313" key="4">
    <source>
        <dbReference type="Proteomes" id="UP000471633"/>
    </source>
</evidence>
<dbReference type="CTD" id="75576848"/>
<evidence type="ECO:0000313" key="3">
    <source>
        <dbReference type="EMBL" id="KAH9595994.1"/>
    </source>
</evidence>
<protein>
    <submittedName>
        <fullName evidence="3">Uncharacterized protein</fullName>
    </submittedName>
</protein>
<proteinExistence type="predicted"/>
<keyword evidence="2" id="KW-0812">Transmembrane</keyword>
<organism evidence="3 4">
    <name type="scientific">Schistosoma haematobium</name>
    <name type="common">Blood fluke</name>
    <dbReference type="NCBI Taxonomy" id="6185"/>
    <lineage>
        <taxon>Eukaryota</taxon>
        <taxon>Metazoa</taxon>
        <taxon>Spiralia</taxon>
        <taxon>Lophotrochozoa</taxon>
        <taxon>Platyhelminthes</taxon>
        <taxon>Trematoda</taxon>
        <taxon>Digenea</taxon>
        <taxon>Strigeidida</taxon>
        <taxon>Schistosomatoidea</taxon>
        <taxon>Schistosomatidae</taxon>
        <taxon>Schistosoma</taxon>
    </lineage>
</organism>
<accession>A0A922LXL4</accession>
<gene>
    <name evidence="3" type="ORF">MS3_00001832</name>
</gene>
<reference evidence="3" key="1">
    <citation type="journal article" date="2012" name="Nat. Genet.">
        <title>Whole-genome sequence of Schistosoma haematobium.</title>
        <authorList>
            <person name="Young N.D."/>
            <person name="Jex A.R."/>
            <person name="Li B."/>
            <person name="Liu S."/>
            <person name="Yang L."/>
            <person name="Xiong Z."/>
            <person name="Li Y."/>
            <person name="Cantacessi C."/>
            <person name="Hall R.S."/>
            <person name="Xu X."/>
            <person name="Chen F."/>
            <person name="Wu X."/>
            <person name="Zerlotini A."/>
            <person name="Oliveira G."/>
            <person name="Hofmann A."/>
            <person name="Zhang G."/>
            <person name="Fang X."/>
            <person name="Kang Y."/>
            <person name="Campbell B.E."/>
            <person name="Loukas A."/>
            <person name="Ranganathan S."/>
            <person name="Rollinson D."/>
            <person name="Rinaldi G."/>
            <person name="Brindley P.J."/>
            <person name="Yang H."/>
            <person name="Wang J."/>
            <person name="Wang J."/>
            <person name="Gasser R.B."/>
        </authorList>
    </citation>
    <scope>NUCLEOTIDE SEQUENCE</scope>
</reference>
<dbReference type="RefSeq" id="XP_051074784.1">
    <property type="nucleotide sequence ID" value="XM_051209332.1"/>
</dbReference>
<keyword evidence="2" id="KW-1133">Transmembrane helix</keyword>
<feature type="transmembrane region" description="Helical" evidence="2">
    <location>
        <begin position="91"/>
        <end position="114"/>
    </location>
</feature>
<dbReference type="GeneID" id="75576848"/>
<feature type="compositionally biased region" description="Low complexity" evidence="1">
    <location>
        <begin position="1"/>
        <end position="12"/>
    </location>
</feature>
<reference evidence="3" key="2">
    <citation type="journal article" date="2019" name="Gigascience">
        <title>High-quality Schistosoma haematobium genome achieved by single-molecule and long-range sequencing.</title>
        <authorList>
            <person name="Stroehlein A.J."/>
            <person name="Korhonen P.K."/>
            <person name="Chong T.M."/>
            <person name="Lim Y.L."/>
            <person name="Chan K.G."/>
            <person name="Webster B."/>
            <person name="Rollinson D."/>
            <person name="Brindley P.J."/>
            <person name="Gasser R.B."/>
            <person name="Young N.D."/>
        </authorList>
    </citation>
    <scope>NUCLEOTIDE SEQUENCE</scope>
</reference>
<keyword evidence="4" id="KW-1185">Reference proteome</keyword>
<name>A0A922LXL4_SCHHA</name>
<dbReference type="KEGG" id="shx:MS3_00001832"/>
<sequence>MISKSNISTSSSCGPSLEHQRRRFESTQLRLQMLSRKTEEIHIDEYIKKLALDNSVVTSKYDNNSSVSKVKTTLPVAPHSCIPTHNTVCRFYIYVFPCYFQVILSSVIVTNPLFTMVLKH</sequence>
<dbReference type="AlphaFoldDB" id="A0A922LXL4"/>
<reference evidence="3" key="4">
    <citation type="journal article" date="2022" name="PLoS Pathog.">
        <title>Chromosome-level genome of Schistosoma haematobium underpins genome-wide explorations of molecular variation.</title>
        <authorList>
            <person name="Stroehlein A.J."/>
            <person name="Korhonen P.K."/>
            <person name="Lee V.V."/>
            <person name="Ralph S.A."/>
            <person name="Mentink-Kane M."/>
            <person name="You H."/>
            <person name="McManus D.P."/>
            <person name="Tchuente L.T."/>
            <person name="Stothard J.R."/>
            <person name="Kaur P."/>
            <person name="Dudchenko O."/>
            <person name="Aiden E.L."/>
            <person name="Yang B."/>
            <person name="Yang H."/>
            <person name="Emery A.M."/>
            <person name="Webster B.L."/>
            <person name="Brindley P.J."/>
            <person name="Rollinson D."/>
            <person name="Chang B.C.H."/>
            <person name="Gasser R.B."/>
            <person name="Young N.D."/>
        </authorList>
    </citation>
    <scope>NUCLEOTIDE SEQUENCE</scope>
</reference>
<evidence type="ECO:0000256" key="2">
    <source>
        <dbReference type="SAM" id="Phobius"/>
    </source>
</evidence>
<dbReference type="EMBL" id="AMPZ03000001">
    <property type="protein sequence ID" value="KAH9595994.1"/>
    <property type="molecule type" value="Genomic_DNA"/>
</dbReference>